<dbReference type="GO" id="GO:0003676">
    <property type="term" value="F:nucleic acid binding"/>
    <property type="evidence" value="ECO:0007669"/>
    <property type="project" value="InterPro"/>
</dbReference>
<dbReference type="EMBL" id="AVOT02009156">
    <property type="protein sequence ID" value="MBW0487490.1"/>
    <property type="molecule type" value="Genomic_DNA"/>
</dbReference>
<dbReference type="InterPro" id="IPR050951">
    <property type="entry name" value="Retrovirus_Pol_polyprotein"/>
</dbReference>
<dbReference type="SUPFAM" id="SSF53098">
    <property type="entry name" value="Ribonuclease H-like"/>
    <property type="match status" value="1"/>
</dbReference>
<dbReference type="Gene3D" id="3.30.420.10">
    <property type="entry name" value="Ribonuclease H-like superfamily/Ribonuclease H"/>
    <property type="match status" value="1"/>
</dbReference>
<dbReference type="AlphaFoldDB" id="A0A9Q3CQX4"/>
<dbReference type="PANTHER" id="PTHR37984:SF5">
    <property type="entry name" value="PROTEIN NYNRIN-LIKE"/>
    <property type="match status" value="1"/>
</dbReference>
<evidence type="ECO:0000313" key="1">
    <source>
        <dbReference type="EMBL" id="MBW0487490.1"/>
    </source>
</evidence>
<protein>
    <recommendedName>
        <fullName evidence="3">Integrase catalytic domain-containing protein</fullName>
    </recommendedName>
</protein>
<comment type="caution">
    <text evidence="1">The sequence shown here is derived from an EMBL/GenBank/DDBJ whole genome shotgun (WGS) entry which is preliminary data.</text>
</comment>
<gene>
    <name evidence="1" type="ORF">O181_027205</name>
</gene>
<sequence>MFLQHHKYDTAMKTAIMIWTRLISNIGLFQNRISDRDPKFSSALWTNLQKLFGTKLSFSTAYHPQTDCLVEIMIKTSKDIMRRLCAYVLELKDSDGFTHLWCTVLPALEMA</sequence>
<accession>A0A9Q3CQX4</accession>
<reference evidence="1" key="1">
    <citation type="submission" date="2021-03" db="EMBL/GenBank/DDBJ databases">
        <title>Draft genome sequence of rust myrtle Austropuccinia psidii MF-1, a brazilian biotype.</title>
        <authorList>
            <person name="Quecine M.C."/>
            <person name="Pachon D.M.R."/>
            <person name="Bonatelli M.L."/>
            <person name="Correr F.H."/>
            <person name="Franceschini L.M."/>
            <person name="Leite T.F."/>
            <person name="Margarido G.R.A."/>
            <person name="Almeida C.A."/>
            <person name="Ferrarezi J.A."/>
            <person name="Labate C.A."/>
        </authorList>
    </citation>
    <scope>NUCLEOTIDE SEQUENCE</scope>
    <source>
        <strain evidence="1">MF-1</strain>
    </source>
</reference>
<dbReference type="InterPro" id="IPR012337">
    <property type="entry name" value="RNaseH-like_sf"/>
</dbReference>
<organism evidence="1 2">
    <name type="scientific">Austropuccinia psidii MF-1</name>
    <dbReference type="NCBI Taxonomy" id="1389203"/>
    <lineage>
        <taxon>Eukaryota</taxon>
        <taxon>Fungi</taxon>
        <taxon>Dikarya</taxon>
        <taxon>Basidiomycota</taxon>
        <taxon>Pucciniomycotina</taxon>
        <taxon>Pucciniomycetes</taxon>
        <taxon>Pucciniales</taxon>
        <taxon>Sphaerophragmiaceae</taxon>
        <taxon>Austropuccinia</taxon>
    </lineage>
</organism>
<evidence type="ECO:0008006" key="3">
    <source>
        <dbReference type="Google" id="ProtNLM"/>
    </source>
</evidence>
<dbReference type="PANTHER" id="PTHR37984">
    <property type="entry name" value="PROTEIN CBG26694"/>
    <property type="match status" value="1"/>
</dbReference>
<name>A0A9Q3CQX4_9BASI</name>
<dbReference type="OrthoDB" id="10267344at2759"/>
<dbReference type="Proteomes" id="UP000765509">
    <property type="component" value="Unassembled WGS sequence"/>
</dbReference>
<proteinExistence type="predicted"/>
<keyword evidence="2" id="KW-1185">Reference proteome</keyword>
<dbReference type="InterPro" id="IPR036397">
    <property type="entry name" value="RNaseH_sf"/>
</dbReference>
<evidence type="ECO:0000313" key="2">
    <source>
        <dbReference type="Proteomes" id="UP000765509"/>
    </source>
</evidence>